<proteinExistence type="predicted"/>
<reference evidence="2" key="2">
    <citation type="journal article" date="2021" name="Viruses">
        <title>Illuminating the Plant Rhabdovirus Landscape through Metatranscriptomics Data.</title>
        <authorList>
            <person name="Bejerman N."/>
            <person name="Dietzgen R.G."/>
            <person name="Debat H."/>
        </authorList>
    </citation>
    <scope>NUCLEOTIDE SEQUENCE</scope>
</reference>
<dbReference type="RefSeq" id="YP_010802242.1">
    <property type="nucleotide sequence ID" value="NC_076970.1"/>
</dbReference>
<dbReference type="EMBL" id="BK014297">
    <property type="protein sequence ID" value="DAF42282.1"/>
    <property type="molecule type" value="Viral_cRNA"/>
</dbReference>
<keyword evidence="1" id="KW-0472">Membrane</keyword>
<dbReference type="KEGG" id="vg:80540959"/>
<keyword evidence="1" id="KW-1133">Transmembrane helix</keyword>
<reference evidence="2" key="1">
    <citation type="journal article" date="2021" name="J. Anim. Genet.">
        <title>Illuminating the plant rhabdovirus landscape through metatranscriptomics data.</title>
        <authorList>
            <person name="Bejerman N."/>
            <person name="Dietzgen R.G."/>
            <person name="Debat H."/>
        </authorList>
    </citation>
    <scope>NUCLEOTIDE SEQUENCE</scope>
</reference>
<protein>
    <submittedName>
        <fullName evidence="2">G</fullName>
    </submittedName>
</protein>
<accession>A0A8D9PGY3</accession>
<keyword evidence="3" id="KW-1185">Reference proteome</keyword>
<sequence length="597" mass="67836">MAIKAIYFIHLFFILSSSSILSHRQVKITDEASPPTQKELYPIYTCPGEKESVSLETWYGACRAACKMTENVTTVSVNVYIQNDTVGMIQTMKLTPSWTILSSHEDIFGECSIHREANPFKSPAREEVKAVGESLLRDKEYAGRTSFTFSQVGDPPCEYFADHAVSGWVYSVQSENWPLKIDASGNLYIIDTSSGAIALYQEGALQIGNRWLVWLHKPVLTTSCYFKEIGEDTCNFNYDSKTYSCQKLGIAFSTKIQETIHDTCVGNLNVSEDGIIYSIKRKISAMPLKDRIELLWKRTPETHIREIMTATNEGFQMIENSYCEFSCDTIDYMLSDDTKGAHVVETPIGPWAASRVGHHTRTIPCKSDIDLFIAIPITLCHTLSLIKVRSLSTQREYWWNPSKTHVSVSDECNQDDINGSYVESVMLNRDPVRIQFWGGTVSIEYPYNQSYIWTENIQGKVHRSSKWFPKVSLPEYKKHIDIVSVSKELLEATKHIYSIVRAQEVRNDRESVIKKGWTLAKKLQGEIFTEAHIVWNDVVSWWGGLTRDFKIILIIIASIAGAVLLHSLLGATTRRHNKRDGYRARPRDIIIEGNPLL</sequence>
<evidence type="ECO:0000313" key="3">
    <source>
        <dbReference type="Proteomes" id="UP001161664"/>
    </source>
</evidence>
<keyword evidence="1" id="KW-0812">Transmembrane</keyword>
<dbReference type="Proteomes" id="UP001161664">
    <property type="component" value="Segment"/>
</dbReference>
<dbReference type="GeneID" id="80540959"/>
<evidence type="ECO:0000313" key="2">
    <source>
        <dbReference type="EMBL" id="DAF42282.1"/>
    </source>
</evidence>
<evidence type="ECO:0000256" key="1">
    <source>
        <dbReference type="SAM" id="Phobius"/>
    </source>
</evidence>
<feature type="transmembrane region" description="Helical" evidence="1">
    <location>
        <begin position="551"/>
        <end position="569"/>
    </location>
</feature>
<organism evidence="2 3">
    <name type="scientific">Agave tequilana virus 1</name>
    <dbReference type="NCBI Taxonomy" id="2793719"/>
    <lineage>
        <taxon>Viruses</taxon>
        <taxon>Riboviria</taxon>
        <taxon>Orthornavirae</taxon>
        <taxon>Negarnaviricota</taxon>
        <taxon>Haploviricotina</taxon>
        <taxon>Monjiviricetes</taxon>
        <taxon>Mononegavirales</taxon>
        <taxon>Rhabdoviridae</taxon>
        <taxon>Betarhabdovirinae</taxon>
        <taxon>Alphanucleorhabdovirus</taxon>
        <taxon>Alphanucleorhabdovirus agavis</taxon>
    </lineage>
</organism>
<name>A0A8D9PGY3_9RHAB</name>